<sequence length="248" mass="28937">MIAIDNLFRDISSGPPKKAALKKATEVNRLYDRLKKGTIKLLIPEHFETPTTSEKIMQSIPCRKHLRMSFEHQEQVSDDEKISTFTPDILTVHTMKIPKGYVPIKAVLHYKVYTNSEENLRINFKIGRKCITIKPVSEAQKTVLNNTAIEHENYSLFDGDLEINLKDIPVDLVNKTNEMPFSIFLKATKHYTFNLLIGCNQEKTTTSYNWPKTSYNRIKDSYNKQQEAYEMKLREQQQYNEHSLFDMI</sequence>
<dbReference type="AlphaFoldDB" id="A0A9X1CC83"/>
<evidence type="ECO:0000313" key="2">
    <source>
        <dbReference type="EMBL" id="MDQ0335483.1"/>
    </source>
</evidence>
<accession>A0A9X1CC83</accession>
<evidence type="ECO:0000313" key="4">
    <source>
        <dbReference type="Proteomes" id="UP001231587"/>
    </source>
</evidence>
<protein>
    <submittedName>
        <fullName evidence="1">3-dehydroquinate dehydratase</fullName>
    </submittedName>
</protein>
<gene>
    <name evidence="1" type="ORF">J2Z56_001808</name>
    <name evidence="2" type="ORF">J2Z57_001931</name>
</gene>
<dbReference type="EMBL" id="JAUSUU010000005">
    <property type="protein sequence ID" value="MDQ0335483.1"/>
    <property type="molecule type" value="Genomic_DNA"/>
</dbReference>
<proteinExistence type="predicted"/>
<comment type="caution">
    <text evidence="1">The sequence shown here is derived from an EMBL/GenBank/DDBJ whole genome shotgun (WGS) entry which is preliminary data.</text>
</comment>
<keyword evidence="4" id="KW-1185">Reference proteome</keyword>
<name>A0A9X1CC83_9FLAO</name>
<reference evidence="1" key="1">
    <citation type="submission" date="2021-03" db="EMBL/GenBank/DDBJ databases">
        <title>Genomic Encyclopedia of Type Strains, Phase IV (KMG-IV): sequencing the most valuable type-strain genomes for metagenomic binning, comparative biology and taxonomic classification.</title>
        <authorList>
            <person name="Goeker M."/>
        </authorList>
    </citation>
    <scope>NUCLEOTIDE SEQUENCE</scope>
    <source>
        <strain evidence="1">DSM 15523</strain>
        <strain evidence="2 4">DSM 16476</strain>
    </source>
</reference>
<dbReference type="Proteomes" id="UP001138672">
    <property type="component" value="Unassembled WGS sequence"/>
</dbReference>
<dbReference type="RefSeq" id="WP_057778862.1">
    <property type="nucleotide sequence ID" value="NZ_JAGGJQ010000004.1"/>
</dbReference>
<organism evidence="1 3">
    <name type="scientific">Formosa algae</name>
    <dbReference type="NCBI Taxonomy" id="225843"/>
    <lineage>
        <taxon>Bacteria</taxon>
        <taxon>Pseudomonadati</taxon>
        <taxon>Bacteroidota</taxon>
        <taxon>Flavobacteriia</taxon>
        <taxon>Flavobacteriales</taxon>
        <taxon>Flavobacteriaceae</taxon>
        <taxon>Formosa</taxon>
    </lineage>
</organism>
<dbReference type="OrthoDB" id="1445895at2"/>
<dbReference type="EMBL" id="JAGGJQ010000004">
    <property type="protein sequence ID" value="MBP1839884.1"/>
    <property type="molecule type" value="Genomic_DNA"/>
</dbReference>
<evidence type="ECO:0000313" key="3">
    <source>
        <dbReference type="Proteomes" id="UP001138672"/>
    </source>
</evidence>
<dbReference type="Proteomes" id="UP001231587">
    <property type="component" value="Unassembled WGS sequence"/>
</dbReference>
<evidence type="ECO:0000313" key="1">
    <source>
        <dbReference type="EMBL" id="MBP1839884.1"/>
    </source>
</evidence>